<dbReference type="AlphaFoldDB" id="A0A7J5ASJ0"/>
<dbReference type="PANTHER" id="PTHR43798">
    <property type="entry name" value="MONOACYLGLYCEROL LIPASE"/>
    <property type="match status" value="1"/>
</dbReference>
<evidence type="ECO:0000259" key="1">
    <source>
        <dbReference type="Pfam" id="PF00561"/>
    </source>
</evidence>
<evidence type="ECO:0000313" key="3">
    <source>
        <dbReference type="Proteomes" id="UP000467305"/>
    </source>
</evidence>
<accession>A0A7J5ASJ0</accession>
<dbReference type="RefSeq" id="WP_150898226.1">
    <property type="nucleotide sequence ID" value="NZ_WAAU01000003.1"/>
</dbReference>
<dbReference type="GO" id="GO:0016787">
    <property type="term" value="F:hydrolase activity"/>
    <property type="evidence" value="ECO:0007669"/>
    <property type="project" value="UniProtKB-KW"/>
</dbReference>
<dbReference type="PRINTS" id="PR00111">
    <property type="entry name" value="ABHYDROLASE"/>
</dbReference>
<dbReference type="OrthoDB" id="252464at2"/>
<dbReference type="EMBL" id="WAAU01000003">
    <property type="protein sequence ID" value="KAB1160597.1"/>
    <property type="molecule type" value="Genomic_DNA"/>
</dbReference>
<name>A0A7J5ASJ0_9FLAO</name>
<dbReference type="Gene3D" id="3.40.50.1820">
    <property type="entry name" value="alpha/beta hydrolase"/>
    <property type="match status" value="1"/>
</dbReference>
<sequence>MQEFINYKNSKIAYSDIGKGGAIVLLHGFLENVTMWNGIANELKKNNRVICIDLLGHGNSECIGYMHSMEDMAEAVKAVLKHLRVRRFFIIGHSMGGYVSLAFTEKYSENIKGLCLLNSTSQADSEERKEIRLKACEVAQTNYTGLIKMSIANLFAEETRKEFLFEIDEVKKEALKTSLQGYIAATQGMRLRKNKENVLKKIEKRLIISGENDPVINKESIREEAKRTKTPIQFLSNGHMSHIENKEEVIKMLKTFVK</sequence>
<reference evidence="2 3" key="1">
    <citation type="submission" date="2019-09" db="EMBL/GenBank/DDBJ databases">
        <authorList>
            <person name="Cao W.R."/>
        </authorList>
    </citation>
    <scope>NUCLEOTIDE SEQUENCE [LARGE SCALE GENOMIC DNA]</scope>
    <source>
        <strain evidence="3">a4</strain>
    </source>
</reference>
<organism evidence="2 3">
    <name type="scientific">Tenacibaculum aiptasiae</name>
    <dbReference type="NCBI Taxonomy" id="426481"/>
    <lineage>
        <taxon>Bacteria</taxon>
        <taxon>Pseudomonadati</taxon>
        <taxon>Bacteroidota</taxon>
        <taxon>Flavobacteriia</taxon>
        <taxon>Flavobacteriales</taxon>
        <taxon>Flavobacteriaceae</taxon>
        <taxon>Tenacibaculum</taxon>
    </lineage>
</organism>
<keyword evidence="2" id="KW-0378">Hydrolase</keyword>
<protein>
    <submittedName>
        <fullName evidence="2">Alpha/beta hydrolase</fullName>
    </submittedName>
</protein>
<proteinExistence type="predicted"/>
<comment type="caution">
    <text evidence="2">The sequence shown here is derived from an EMBL/GenBank/DDBJ whole genome shotgun (WGS) entry which is preliminary data.</text>
</comment>
<dbReference type="InterPro" id="IPR000073">
    <property type="entry name" value="AB_hydrolase_1"/>
</dbReference>
<dbReference type="Proteomes" id="UP000467305">
    <property type="component" value="Unassembled WGS sequence"/>
</dbReference>
<dbReference type="Pfam" id="PF00561">
    <property type="entry name" value="Abhydrolase_1"/>
    <property type="match status" value="1"/>
</dbReference>
<dbReference type="InterPro" id="IPR050266">
    <property type="entry name" value="AB_hydrolase_sf"/>
</dbReference>
<evidence type="ECO:0000313" key="2">
    <source>
        <dbReference type="EMBL" id="KAB1160597.1"/>
    </source>
</evidence>
<dbReference type="SUPFAM" id="SSF53474">
    <property type="entry name" value="alpha/beta-Hydrolases"/>
    <property type="match status" value="1"/>
</dbReference>
<gene>
    <name evidence="2" type="ORF">F7018_01605</name>
</gene>
<feature type="domain" description="AB hydrolase-1" evidence="1">
    <location>
        <begin position="22"/>
        <end position="245"/>
    </location>
</feature>
<dbReference type="InterPro" id="IPR029058">
    <property type="entry name" value="AB_hydrolase_fold"/>
</dbReference>
<keyword evidence="3" id="KW-1185">Reference proteome</keyword>